<evidence type="ECO:0000313" key="2">
    <source>
        <dbReference type="EMBL" id="CBH98586.1"/>
    </source>
</evidence>
<sequence>MNAAHETRRASPHQTNSACPLGLPTKPGRNAAFSSPADAPRWALPSFPFDPVAKDIAMTNATLASRALRAAGRPLPAVAALLACALFAPLSQAATAPAHKPAPIYIHMNGANMFLENVVAVRPGQDVVFVDQDTGAHAIVGYNPLTGKPSPRFDGAVEGTPGPGHKVSTYAIAFRQPGLKFYYCSVHAELMKEPGGRTMPKKRPTVHGFGDPMAGLIIVTTDPHLLADNPATTHEKILPGYFGG</sequence>
<feature type="region of interest" description="Disordered" evidence="1">
    <location>
        <begin position="1"/>
        <end position="35"/>
    </location>
</feature>
<dbReference type="AlphaFoldDB" id="E6PUH9"/>
<dbReference type="Gene3D" id="2.60.40.420">
    <property type="entry name" value="Cupredoxins - blue copper proteins"/>
    <property type="match status" value="1"/>
</dbReference>
<proteinExistence type="predicted"/>
<name>E6PUH9_9ZZZZ</name>
<dbReference type="InterPro" id="IPR008972">
    <property type="entry name" value="Cupredoxin"/>
</dbReference>
<gene>
    <name evidence="2" type="ORF">CARN2_4068</name>
</gene>
<dbReference type="SUPFAM" id="SSF49503">
    <property type="entry name" value="Cupredoxins"/>
    <property type="match status" value="1"/>
</dbReference>
<reference evidence="2" key="1">
    <citation type="submission" date="2009-10" db="EMBL/GenBank/DDBJ databases">
        <title>Diversity of trophic interactions inside an arsenic-rich microbial ecosystem.</title>
        <authorList>
            <person name="Bertin P.N."/>
            <person name="Heinrich-Salmeron A."/>
            <person name="Pelletier E."/>
            <person name="Goulhen-Chollet F."/>
            <person name="Arsene-Ploetze F."/>
            <person name="Gallien S."/>
            <person name="Calteau A."/>
            <person name="Vallenet D."/>
            <person name="Casiot C."/>
            <person name="Chane-Woon-Ming B."/>
            <person name="Giloteaux L."/>
            <person name="Barakat M."/>
            <person name="Bonnefoy V."/>
            <person name="Bruneel O."/>
            <person name="Chandler M."/>
            <person name="Cleiss J."/>
            <person name="Duran R."/>
            <person name="Elbaz-Poulichet F."/>
            <person name="Fonknechten N."/>
            <person name="Lauga B."/>
            <person name="Mornico D."/>
            <person name="Ortet P."/>
            <person name="Schaeffer C."/>
            <person name="Siguier P."/>
            <person name="Alexander Thil Smith A."/>
            <person name="Van Dorsselaer A."/>
            <person name="Weissenbach J."/>
            <person name="Medigue C."/>
            <person name="Le Paslier D."/>
        </authorList>
    </citation>
    <scope>NUCLEOTIDE SEQUENCE</scope>
</reference>
<protein>
    <submittedName>
        <fullName evidence="2">Putative Cupredoxin</fullName>
    </submittedName>
</protein>
<comment type="caution">
    <text evidence="2">The sequence shown here is derived from an EMBL/GenBank/DDBJ whole genome shotgun (WGS) entry which is preliminary data.</text>
</comment>
<evidence type="ECO:0000256" key="1">
    <source>
        <dbReference type="SAM" id="MobiDB-lite"/>
    </source>
</evidence>
<dbReference type="EMBL" id="CABM01000058">
    <property type="protein sequence ID" value="CBH98586.1"/>
    <property type="molecule type" value="Genomic_DNA"/>
</dbReference>
<organism evidence="2">
    <name type="scientific">mine drainage metagenome</name>
    <dbReference type="NCBI Taxonomy" id="410659"/>
    <lineage>
        <taxon>unclassified sequences</taxon>
        <taxon>metagenomes</taxon>
        <taxon>ecological metagenomes</taxon>
    </lineage>
</organism>
<accession>E6PUH9</accession>